<keyword evidence="1" id="KW-0418">Kinase</keyword>
<dbReference type="PANTHER" id="PTHR41930">
    <property type="entry name" value="UPF0200 PROTEIN MJ1399"/>
    <property type="match status" value="1"/>
</dbReference>
<evidence type="ECO:0000313" key="2">
    <source>
        <dbReference type="Proteomes" id="UP000319783"/>
    </source>
</evidence>
<gene>
    <name evidence="1" type="ORF">JETT_2867</name>
</gene>
<sequence>MKIIGAVGLNGSGKDELVNYLSRRYGIPALSAGDVVRDIAQEEGIAPTRDNLHDISRRYHAQWGNDIFMRKLIEKIEKCQWKVVGITGIRTSADAATLRNHFGQNFILVHVEVSQPSIRYERTRKRGEARDPQTLEEFLIQDKAEEEIFKISETIHSADVTINNDGTRKDFYRKIEKFLVQRKICDEVQTL</sequence>
<reference evidence="1 2" key="1">
    <citation type="submission" date="2019-04" db="EMBL/GenBank/DDBJ databases">
        <title>Genome of a novel bacterium Candidatus Jettenia ecosi reconstructed from metagenome of an anammox bioreactor.</title>
        <authorList>
            <person name="Mardanov A.V."/>
            <person name="Beletsky A.V."/>
            <person name="Ravin N.V."/>
            <person name="Botchkova E.A."/>
            <person name="Litti Y.V."/>
            <person name="Nozhevnikova A.N."/>
        </authorList>
    </citation>
    <scope>NUCLEOTIDE SEQUENCE [LARGE SCALE GENOMIC DNA]</scope>
    <source>
        <strain evidence="1">J2</strain>
    </source>
</reference>
<dbReference type="GO" id="GO:0016301">
    <property type="term" value="F:kinase activity"/>
    <property type="evidence" value="ECO:0007669"/>
    <property type="project" value="UniProtKB-KW"/>
</dbReference>
<dbReference type="PANTHER" id="PTHR41930:SF1">
    <property type="entry name" value="DEPHOSPHO-COA KINASE"/>
    <property type="match status" value="1"/>
</dbReference>
<accession>A0A533Q8G6</accession>
<dbReference type="Proteomes" id="UP000319783">
    <property type="component" value="Unassembled WGS sequence"/>
</dbReference>
<name>A0A533Q8G6_9BACT</name>
<dbReference type="Pfam" id="PF13207">
    <property type="entry name" value="AAA_17"/>
    <property type="match status" value="1"/>
</dbReference>
<proteinExistence type="predicted"/>
<protein>
    <submittedName>
        <fullName evidence="1">Dephospho-CoA kinase archaeal, predicted</fullName>
    </submittedName>
</protein>
<dbReference type="InterPro" id="IPR027417">
    <property type="entry name" value="P-loop_NTPase"/>
</dbReference>
<evidence type="ECO:0000313" key="1">
    <source>
        <dbReference type="EMBL" id="TLD40875.1"/>
    </source>
</evidence>
<keyword evidence="1" id="KW-0808">Transferase</keyword>
<dbReference type="EMBL" id="SULG01000074">
    <property type="protein sequence ID" value="TLD40875.1"/>
    <property type="molecule type" value="Genomic_DNA"/>
</dbReference>
<dbReference type="SUPFAM" id="SSF52540">
    <property type="entry name" value="P-loop containing nucleoside triphosphate hydrolases"/>
    <property type="match status" value="1"/>
</dbReference>
<dbReference type="Gene3D" id="3.40.50.300">
    <property type="entry name" value="P-loop containing nucleotide triphosphate hydrolases"/>
    <property type="match status" value="1"/>
</dbReference>
<comment type="caution">
    <text evidence="1">The sequence shown here is derived from an EMBL/GenBank/DDBJ whole genome shotgun (WGS) entry which is preliminary data.</text>
</comment>
<organism evidence="1 2">
    <name type="scientific">Candidatus Jettenia ecosi</name>
    <dbReference type="NCBI Taxonomy" id="2494326"/>
    <lineage>
        <taxon>Bacteria</taxon>
        <taxon>Pseudomonadati</taxon>
        <taxon>Planctomycetota</taxon>
        <taxon>Candidatus Brocadiia</taxon>
        <taxon>Candidatus Brocadiales</taxon>
        <taxon>Candidatus Brocadiaceae</taxon>
        <taxon>Candidatus Jettenia</taxon>
    </lineage>
</organism>
<dbReference type="AlphaFoldDB" id="A0A533Q8G6"/>